<dbReference type="GO" id="GO:1990229">
    <property type="term" value="C:iron-sulfur cluster assembly complex"/>
    <property type="evidence" value="ECO:0007669"/>
    <property type="project" value="UniProtKB-ARBA"/>
</dbReference>
<dbReference type="FunCoup" id="A0A7X0JUF3">
    <property type="interactions" value="446"/>
</dbReference>
<dbReference type="EMBL" id="JACHHT010000002">
    <property type="protein sequence ID" value="MBB6522485.1"/>
    <property type="molecule type" value="Genomic_DNA"/>
</dbReference>
<dbReference type="Proteomes" id="UP000528457">
    <property type="component" value="Unassembled WGS sequence"/>
</dbReference>
<dbReference type="InParanoid" id="A0A7X0JUF3"/>
<name>A0A7X0JUF3_9GAMM</name>
<keyword evidence="6" id="KW-1185">Reference proteome</keyword>
<accession>A0A7X0JUF3</accession>
<dbReference type="Pfam" id="PF01722">
    <property type="entry name" value="BolA"/>
    <property type="match status" value="1"/>
</dbReference>
<dbReference type="InterPro" id="IPR050961">
    <property type="entry name" value="BolA/IbaG_stress_morph_reg"/>
</dbReference>
<gene>
    <name evidence="5" type="ORF">HNR48_002770</name>
</gene>
<evidence type="ECO:0000256" key="3">
    <source>
        <dbReference type="RuleBase" id="RU003860"/>
    </source>
</evidence>
<dbReference type="InterPro" id="IPR002634">
    <property type="entry name" value="BolA"/>
</dbReference>
<protein>
    <recommendedName>
        <fullName evidence="2">DNA-binding transcriptional regulator BolA</fullName>
    </recommendedName>
</protein>
<proteinExistence type="inferred from homology"/>
<evidence type="ECO:0000256" key="1">
    <source>
        <dbReference type="ARBA" id="ARBA00005578"/>
    </source>
</evidence>
<dbReference type="SUPFAM" id="SSF82657">
    <property type="entry name" value="BolA-like"/>
    <property type="match status" value="1"/>
</dbReference>
<dbReference type="Gene3D" id="3.30.300.90">
    <property type="entry name" value="BolA-like"/>
    <property type="match status" value="1"/>
</dbReference>
<comment type="similarity">
    <text evidence="1 3">Belongs to the BolA/IbaG family.</text>
</comment>
<evidence type="ECO:0000256" key="4">
    <source>
        <dbReference type="SAM" id="MobiDB-lite"/>
    </source>
</evidence>
<organism evidence="5 6">
    <name type="scientific">Pseudoteredinibacter isoporae</name>
    <dbReference type="NCBI Taxonomy" id="570281"/>
    <lineage>
        <taxon>Bacteria</taxon>
        <taxon>Pseudomonadati</taxon>
        <taxon>Pseudomonadota</taxon>
        <taxon>Gammaproteobacteria</taxon>
        <taxon>Cellvibrionales</taxon>
        <taxon>Cellvibrionaceae</taxon>
        <taxon>Pseudoteredinibacter</taxon>
    </lineage>
</organism>
<reference evidence="5 6" key="1">
    <citation type="submission" date="2020-08" db="EMBL/GenBank/DDBJ databases">
        <title>Genomic Encyclopedia of Type Strains, Phase IV (KMG-IV): sequencing the most valuable type-strain genomes for metagenomic binning, comparative biology and taxonomic classification.</title>
        <authorList>
            <person name="Goeker M."/>
        </authorList>
    </citation>
    <scope>NUCLEOTIDE SEQUENCE [LARGE SCALE GENOMIC DNA]</scope>
    <source>
        <strain evidence="5 6">DSM 22368</strain>
    </source>
</reference>
<dbReference type="GO" id="GO:0005829">
    <property type="term" value="C:cytosol"/>
    <property type="evidence" value="ECO:0007669"/>
    <property type="project" value="TreeGrafter"/>
</dbReference>
<dbReference type="InterPro" id="IPR036065">
    <property type="entry name" value="BolA-like_sf"/>
</dbReference>
<evidence type="ECO:0000313" key="5">
    <source>
        <dbReference type="EMBL" id="MBB6522485.1"/>
    </source>
</evidence>
<dbReference type="PANTHER" id="PTHR46229:SF2">
    <property type="entry name" value="BOLA-LIKE PROTEIN 1"/>
    <property type="match status" value="1"/>
</dbReference>
<evidence type="ECO:0000256" key="2">
    <source>
        <dbReference type="ARBA" id="ARBA00074073"/>
    </source>
</evidence>
<dbReference type="AlphaFoldDB" id="A0A7X0JUF3"/>
<comment type="caution">
    <text evidence="5">The sequence shown here is derived from an EMBL/GenBank/DDBJ whole genome shotgun (WGS) entry which is preliminary data.</text>
</comment>
<sequence length="113" mass="12238">MSEQRNEGPIQSAIIDKLQALSPSHLEVLNESHMHNVPAGSESHFKVVLVSEAFAGLRQVPRHQKIYGLLADEMAGPVHALALHTYSPEEWPGQSVPESPNCLGGSLHDKKGA</sequence>
<feature type="region of interest" description="Disordered" evidence="4">
    <location>
        <begin position="89"/>
        <end position="113"/>
    </location>
</feature>
<evidence type="ECO:0000313" key="6">
    <source>
        <dbReference type="Proteomes" id="UP000528457"/>
    </source>
</evidence>
<dbReference type="PIRSF" id="PIRSF003113">
    <property type="entry name" value="BolA"/>
    <property type="match status" value="1"/>
</dbReference>
<dbReference type="PANTHER" id="PTHR46229">
    <property type="entry name" value="BOLA TRANSCRIPTION REGULATOR"/>
    <property type="match status" value="1"/>
</dbReference>
<dbReference type="FunFam" id="3.30.300.90:FF:000001">
    <property type="entry name" value="Transcriptional regulator BolA"/>
    <property type="match status" value="1"/>
</dbReference>
<dbReference type="GO" id="GO:0006351">
    <property type="term" value="P:DNA-templated transcription"/>
    <property type="evidence" value="ECO:0007669"/>
    <property type="project" value="TreeGrafter"/>
</dbReference>
<dbReference type="RefSeq" id="WP_166845801.1">
    <property type="nucleotide sequence ID" value="NZ_JAAONY010000002.1"/>
</dbReference>